<protein>
    <submittedName>
        <fullName evidence="1">Uncharacterized protein</fullName>
    </submittedName>
</protein>
<dbReference type="Proteomes" id="UP001367676">
    <property type="component" value="Unassembled WGS sequence"/>
</dbReference>
<organism evidence="1 2">
    <name type="scientific">Parthenolecanium corni</name>
    <dbReference type="NCBI Taxonomy" id="536013"/>
    <lineage>
        <taxon>Eukaryota</taxon>
        <taxon>Metazoa</taxon>
        <taxon>Ecdysozoa</taxon>
        <taxon>Arthropoda</taxon>
        <taxon>Hexapoda</taxon>
        <taxon>Insecta</taxon>
        <taxon>Pterygota</taxon>
        <taxon>Neoptera</taxon>
        <taxon>Paraneoptera</taxon>
        <taxon>Hemiptera</taxon>
        <taxon>Sternorrhyncha</taxon>
        <taxon>Coccoidea</taxon>
        <taxon>Coccidae</taxon>
        <taxon>Parthenolecanium</taxon>
    </lineage>
</organism>
<gene>
    <name evidence="1" type="ORF">V9T40_001746</name>
</gene>
<dbReference type="EMBL" id="JBBCAQ010000022">
    <property type="protein sequence ID" value="KAK7590133.1"/>
    <property type="molecule type" value="Genomic_DNA"/>
</dbReference>
<accession>A0AAN9Y4X0</accession>
<dbReference type="AlphaFoldDB" id="A0AAN9Y4X0"/>
<sequence length="116" mass="13495">MVADAKKSFSTRLGWYGRRATLSAAGWNVRSAPYGLLTTCIQFYPQSFGRPVAFERSRSMNRFTCMYGYLDERSVIVPRFYFIVFDGYYILAICHVRRESIASVESDFQRTEELDE</sequence>
<evidence type="ECO:0000313" key="2">
    <source>
        <dbReference type="Proteomes" id="UP001367676"/>
    </source>
</evidence>
<evidence type="ECO:0000313" key="1">
    <source>
        <dbReference type="EMBL" id="KAK7590133.1"/>
    </source>
</evidence>
<reference evidence="1 2" key="1">
    <citation type="submission" date="2024-03" db="EMBL/GenBank/DDBJ databases">
        <title>Adaptation during the transition from Ophiocordyceps entomopathogen to insect associate is accompanied by gene loss and intensified selection.</title>
        <authorList>
            <person name="Ward C.M."/>
            <person name="Onetto C.A."/>
            <person name="Borneman A.R."/>
        </authorList>
    </citation>
    <scope>NUCLEOTIDE SEQUENCE [LARGE SCALE GENOMIC DNA]</scope>
    <source>
        <strain evidence="1">AWRI1</strain>
        <tissue evidence="1">Single Adult Female</tissue>
    </source>
</reference>
<keyword evidence="2" id="KW-1185">Reference proteome</keyword>
<comment type="caution">
    <text evidence="1">The sequence shown here is derived from an EMBL/GenBank/DDBJ whole genome shotgun (WGS) entry which is preliminary data.</text>
</comment>
<proteinExistence type="predicted"/>
<name>A0AAN9Y4X0_9HEMI</name>